<protein>
    <recommendedName>
        <fullName evidence="4">C6 transcription factor</fullName>
    </recommendedName>
</protein>
<accession>A0AAW0RJK6</accession>
<evidence type="ECO:0008006" key="4">
    <source>
        <dbReference type="Google" id="ProtNLM"/>
    </source>
</evidence>
<feature type="region of interest" description="Disordered" evidence="1">
    <location>
        <begin position="391"/>
        <end position="473"/>
    </location>
</feature>
<reference evidence="2 3" key="1">
    <citation type="submission" date="2020-02" db="EMBL/GenBank/DDBJ databases">
        <title>Comparative genomics of the hypocrealean fungal genus Beauvera.</title>
        <authorList>
            <person name="Showalter D.N."/>
            <person name="Bushley K.E."/>
            <person name="Rehner S.A."/>
        </authorList>
    </citation>
    <scope>NUCLEOTIDE SEQUENCE [LARGE SCALE GENOMIC DNA]</scope>
    <source>
        <strain evidence="2 3">ARSEF4384</strain>
    </source>
</reference>
<keyword evidence="3" id="KW-1185">Reference proteome</keyword>
<name>A0AAW0RJK6_9HYPO</name>
<sequence length="576" mass="62678">MAKIEPRHSNLKEKFDAAKARQNPKLRTQSFQRILEDIELADENNRSSNLTLEQDVMFTCHAETFERKIRDGIAILRSASTEDHRTLFSRLVDYRANPTKSLCEIFDEDVAHTTSKNAKAQWLPGFSASMATVVARAYDAQHSESDKLIPAHQETKGPGPGPVIGVNALIICSALNEQPYLFSEAVRQIHTKHIPAFARHLARLLMGIDWSNLPATISVAFPLFLICWAMRKPFSEVCDKLGLKNLATLPLDVTTQLDDAERRWRIATQNWERMARTEIEAARTRLNEDVQILLRELRHLCRDWSNAMTAEVSLSEHSVPNHDSSSQNVECAEEAGSVASDEGSLFMPFQPSVDSGYVSNAGSEQMYGSTLAAPSSGAFIFPSALSSRRNVQRDPAAAAGETEGGGEWTGAAAGQKRTQAGVSVTSKRHRPSAAETTASSNTGEGSNADPASTSHTAPRDDTTSGTLGDTADPHIQALLDPLPQLEFSSEYLDAVLDGISATSGMVYNGGDGMEDGIPATYGMAHMDMPISDEFQDVVFSEIAATLPSFLSEPQPNGTVPPAEEHETQPPAIQDKS</sequence>
<evidence type="ECO:0000313" key="3">
    <source>
        <dbReference type="Proteomes" id="UP001397290"/>
    </source>
</evidence>
<feature type="compositionally biased region" description="Polar residues" evidence="1">
    <location>
        <begin position="434"/>
        <end position="456"/>
    </location>
</feature>
<proteinExistence type="predicted"/>
<evidence type="ECO:0000313" key="2">
    <source>
        <dbReference type="EMBL" id="KAK8142364.1"/>
    </source>
</evidence>
<gene>
    <name evidence="2" type="ORF">G3M48_008888</name>
</gene>
<dbReference type="Proteomes" id="UP001397290">
    <property type="component" value="Unassembled WGS sequence"/>
</dbReference>
<feature type="region of interest" description="Disordered" evidence="1">
    <location>
        <begin position="548"/>
        <end position="576"/>
    </location>
</feature>
<comment type="caution">
    <text evidence="2">The sequence shown here is derived from an EMBL/GenBank/DDBJ whole genome shotgun (WGS) entry which is preliminary data.</text>
</comment>
<dbReference type="AlphaFoldDB" id="A0AAW0RJK6"/>
<dbReference type="EMBL" id="JAAHCF010000692">
    <property type="protein sequence ID" value="KAK8142364.1"/>
    <property type="molecule type" value="Genomic_DNA"/>
</dbReference>
<feature type="compositionally biased region" description="Polar residues" evidence="1">
    <location>
        <begin position="416"/>
        <end position="425"/>
    </location>
</feature>
<organism evidence="2 3">
    <name type="scientific">Beauveria asiatica</name>
    <dbReference type="NCBI Taxonomy" id="1069075"/>
    <lineage>
        <taxon>Eukaryota</taxon>
        <taxon>Fungi</taxon>
        <taxon>Dikarya</taxon>
        <taxon>Ascomycota</taxon>
        <taxon>Pezizomycotina</taxon>
        <taxon>Sordariomycetes</taxon>
        <taxon>Hypocreomycetidae</taxon>
        <taxon>Hypocreales</taxon>
        <taxon>Cordycipitaceae</taxon>
        <taxon>Beauveria</taxon>
    </lineage>
</organism>
<evidence type="ECO:0000256" key="1">
    <source>
        <dbReference type="SAM" id="MobiDB-lite"/>
    </source>
</evidence>